<dbReference type="InterPro" id="IPR011041">
    <property type="entry name" value="Quinoprot_gluc/sorb_DH_b-prop"/>
</dbReference>
<feature type="coiled-coil region" evidence="5">
    <location>
        <begin position="528"/>
        <end position="555"/>
    </location>
</feature>
<evidence type="ECO:0000259" key="7">
    <source>
        <dbReference type="Pfam" id="PF00127"/>
    </source>
</evidence>
<dbReference type="InterPro" id="IPR000923">
    <property type="entry name" value="BlueCu_1"/>
</dbReference>
<feature type="signal peptide" evidence="6">
    <location>
        <begin position="1"/>
        <end position="27"/>
    </location>
</feature>
<evidence type="ECO:0000256" key="3">
    <source>
        <dbReference type="ARBA" id="ARBA00022982"/>
    </source>
</evidence>
<keyword evidence="2" id="KW-0479">Metal-binding</keyword>
<dbReference type="EMBL" id="CP110226">
    <property type="protein sequence ID" value="UZD23280.1"/>
    <property type="molecule type" value="Genomic_DNA"/>
</dbReference>
<protein>
    <submittedName>
        <fullName evidence="9">Plastocyanin/azurin family copper-binding protein</fullName>
    </submittedName>
</protein>
<dbReference type="RefSeq" id="WP_264809819.1">
    <property type="nucleotide sequence ID" value="NZ_CP110226.1"/>
</dbReference>
<dbReference type="CDD" id="cd04233">
    <property type="entry name" value="Auracyanin"/>
    <property type="match status" value="1"/>
</dbReference>
<dbReference type="PROSITE" id="PS00196">
    <property type="entry name" value="COPPER_BLUE"/>
    <property type="match status" value="1"/>
</dbReference>
<feature type="domain" description="DUF7133" evidence="8">
    <location>
        <begin position="94"/>
        <end position="225"/>
    </location>
</feature>
<dbReference type="PANTHER" id="PTHR33546:SF1">
    <property type="entry name" value="LARGE, MULTIFUNCTIONAL SECRETED PROTEIN"/>
    <property type="match status" value="1"/>
</dbReference>
<keyword evidence="5" id="KW-0175">Coiled coil</keyword>
<evidence type="ECO:0000256" key="5">
    <source>
        <dbReference type="SAM" id="Coils"/>
    </source>
</evidence>
<keyword evidence="10" id="KW-1185">Reference proteome</keyword>
<evidence type="ECO:0000256" key="1">
    <source>
        <dbReference type="ARBA" id="ARBA00022448"/>
    </source>
</evidence>
<dbReference type="SUPFAM" id="SSF49503">
    <property type="entry name" value="Cupredoxins"/>
    <property type="match status" value="1"/>
</dbReference>
<feature type="domain" description="Blue (type 1) copper" evidence="7">
    <location>
        <begin position="586"/>
        <end position="697"/>
    </location>
</feature>
<reference evidence="9" key="1">
    <citation type="submission" date="2022-10" db="EMBL/GenBank/DDBJ databases">
        <title>Algoriphagus sp. a novel bacteria isolate from halophytes salicornia europaea.</title>
        <authorList>
            <person name="Peng Y."/>
            <person name="Jiang L."/>
            <person name="Lee J."/>
        </authorList>
    </citation>
    <scope>NUCLEOTIDE SEQUENCE</scope>
    <source>
        <strain evidence="9">TR-M5</strain>
    </source>
</reference>
<dbReference type="PANTHER" id="PTHR33546">
    <property type="entry name" value="LARGE, MULTIFUNCTIONAL SECRETED PROTEIN-RELATED"/>
    <property type="match status" value="1"/>
</dbReference>
<evidence type="ECO:0000313" key="9">
    <source>
        <dbReference type="EMBL" id="UZD23280.1"/>
    </source>
</evidence>
<dbReference type="Gene3D" id="2.60.40.420">
    <property type="entry name" value="Cupredoxins - blue copper proteins"/>
    <property type="match status" value="1"/>
</dbReference>
<dbReference type="Pfam" id="PF00127">
    <property type="entry name" value="Copper-bind"/>
    <property type="match status" value="1"/>
</dbReference>
<dbReference type="Proteomes" id="UP001163156">
    <property type="component" value="Chromosome"/>
</dbReference>
<dbReference type="Pfam" id="PF23500">
    <property type="entry name" value="DUF7133"/>
    <property type="match status" value="1"/>
</dbReference>
<evidence type="ECO:0000259" key="8">
    <source>
        <dbReference type="Pfam" id="PF23500"/>
    </source>
</evidence>
<evidence type="ECO:0000256" key="6">
    <source>
        <dbReference type="SAM" id="SignalP"/>
    </source>
</evidence>
<dbReference type="InterPro" id="IPR008972">
    <property type="entry name" value="Cupredoxin"/>
</dbReference>
<evidence type="ECO:0000256" key="4">
    <source>
        <dbReference type="ARBA" id="ARBA00023008"/>
    </source>
</evidence>
<proteinExistence type="predicted"/>
<dbReference type="InterPro" id="IPR055557">
    <property type="entry name" value="DUF7133"/>
</dbReference>
<keyword evidence="4" id="KW-0186">Copper</keyword>
<accession>A0ABY6MHM9</accession>
<keyword evidence="3" id="KW-0249">Electron transport</keyword>
<evidence type="ECO:0000313" key="10">
    <source>
        <dbReference type="Proteomes" id="UP001163156"/>
    </source>
</evidence>
<gene>
    <name evidence="9" type="ORF">OM944_02070</name>
</gene>
<organism evidence="9 10">
    <name type="scientific">Algoriphagus halophytocola</name>
    <dbReference type="NCBI Taxonomy" id="2991499"/>
    <lineage>
        <taxon>Bacteria</taxon>
        <taxon>Pseudomonadati</taxon>
        <taxon>Bacteroidota</taxon>
        <taxon>Cytophagia</taxon>
        <taxon>Cytophagales</taxon>
        <taxon>Cyclobacteriaceae</taxon>
        <taxon>Algoriphagus</taxon>
    </lineage>
</organism>
<keyword evidence="1" id="KW-0813">Transport</keyword>
<dbReference type="Gene3D" id="2.120.10.30">
    <property type="entry name" value="TolB, C-terminal domain"/>
    <property type="match status" value="1"/>
</dbReference>
<sequence>MKIQFNKKYIAVLGFCGLLAGIQPSQAQEQSMRVPDTEDDFYKMISLPVPEDVILEVGGMATLPDGSLAICTRRGEVWVVSSPNISGTEKPVFKRFATGLHEPLGLAYKDGDIYVTQRSELTRLRDTNGDGQADVYEKIYSWPLSGNYHEYSYGPTFLPNGNMLVTLNVGWSNSLGHGVSLVPWRGWTLEITPDGEMTPYAAGMRSPAGYGMNAAGDFFYTENQGDWVGSGRISHVERGDFLGNAESLAWTDLPGSPLDLKPEEVPNTGEPMYDVAQRVPELKAPAVWLPHGILGISTSGFLNDNTEGGFGPFANQVFVGDQGQSKIMRVDFEKVNGEYQGVVFPFREGFSSGILRMVWGNDASMFVGMTSRGWSSTGKELFSLQRLVWTGRMPFEMQTVKAKPDGFEIEFTEPVNKDLAEDPASYKVTGFSYKYQAAYGSPVINNEACDVIGVVVSEDGMKARLLVDNLRLGYIHEITAEGVENTAGKKLLHNVGYYTLNNLPEGDKIDPAPFLAIRHAKHMEMMRADSIARAQAELEAKAKAAEDKRKAAAAAKPVAPKLAKNTTSMPAAWNGEADITINMGTKPGLKFDPAQVQVKAGSKVKLVFNNVDDMLHNLVVVMPGTAIEVGEQAMKMGLEGQQKNYIPNTSKVLANTVLLQPNTSETIYFMAPTEPGEYTYVCTVPGHFYTMQGTLKVVK</sequence>
<name>A0ABY6MHM9_9BACT</name>
<evidence type="ECO:0000256" key="2">
    <source>
        <dbReference type="ARBA" id="ARBA00022723"/>
    </source>
</evidence>
<dbReference type="InterPro" id="IPR028871">
    <property type="entry name" value="BlueCu_1_BS"/>
</dbReference>
<dbReference type="InterPro" id="IPR011042">
    <property type="entry name" value="6-blade_b-propeller_TolB-like"/>
</dbReference>
<keyword evidence="6" id="KW-0732">Signal</keyword>
<feature type="chain" id="PRO_5047155088" evidence="6">
    <location>
        <begin position="28"/>
        <end position="699"/>
    </location>
</feature>
<dbReference type="SUPFAM" id="SSF50952">
    <property type="entry name" value="Soluble quinoprotein glucose dehydrogenase"/>
    <property type="match status" value="1"/>
</dbReference>